<reference evidence="1 2" key="1">
    <citation type="submission" date="2021-06" db="EMBL/GenBank/DDBJ databases">
        <title>Caerostris extrusa draft genome.</title>
        <authorList>
            <person name="Kono N."/>
            <person name="Arakawa K."/>
        </authorList>
    </citation>
    <scope>NUCLEOTIDE SEQUENCE [LARGE SCALE GENOMIC DNA]</scope>
</reference>
<sequence length="102" mass="12072">MIIAFSLEGLSLHRFIDRYYDSFLMHPTFVKNAVLLLLRILRFLTNFFLLIRDGVFDFCSSVFNYHCLLYDRSYFYLEITSWPLTGFGGEIISTEHRVDPDS</sequence>
<protein>
    <submittedName>
        <fullName evidence="1">Uncharacterized protein</fullName>
    </submittedName>
</protein>
<proteinExistence type="predicted"/>
<name>A0AAV4TQU3_CAEEX</name>
<keyword evidence="2" id="KW-1185">Reference proteome</keyword>
<evidence type="ECO:0000313" key="2">
    <source>
        <dbReference type="Proteomes" id="UP001054945"/>
    </source>
</evidence>
<organism evidence="1 2">
    <name type="scientific">Caerostris extrusa</name>
    <name type="common">Bark spider</name>
    <name type="synonym">Caerostris bankana</name>
    <dbReference type="NCBI Taxonomy" id="172846"/>
    <lineage>
        <taxon>Eukaryota</taxon>
        <taxon>Metazoa</taxon>
        <taxon>Ecdysozoa</taxon>
        <taxon>Arthropoda</taxon>
        <taxon>Chelicerata</taxon>
        <taxon>Arachnida</taxon>
        <taxon>Araneae</taxon>
        <taxon>Araneomorphae</taxon>
        <taxon>Entelegynae</taxon>
        <taxon>Araneoidea</taxon>
        <taxon>Araneidae</taxon>
        <taxon>Caerostris</taxon>
    </lineage>
</organism>
<dbReference type="EMBL" id="BPLR01011609">
    <property type="protein sequence ID" value="GIY47677.1"/>
    <property type="molecule type" value="Genomic_DNA"/>
</dbReference>
<evidence type="ECO:0000313" key="1">
    <source>
        <dbReference type="EMBL" id="GIY47677.1"/>
    </source>
</evidence>
<accession>A0AAV4TQU3</accession>
<comment type="caution">
    <text evidence="1">The sequence shown here is derived from an EMBL/GenBank/DDBJ whole genome shotgun (WGS) entry which is preliminary data.</text>
</comment>
<dbReference type="AlphaFoldDB" id="A0AAV4TQU3"/>
<dbReference type="Proteomes" id="UP001054945">
    <property type="component" value="Unassembled WGS sequence"/>
</dbReference>
<gene>
    <name evidence="1" type="ORF">CEXT_588841</name>
</gene>